<proteinExistence type="predicted"/>
<accession>A0AAJ0BF15</accession>
<evidence type="ECO:0000313" key="2">
    <source>
        <dbReference type="EMBL" id="KAK1757085.1"/>
    </source>
</evidence>
<organism evidence="2 3">
    <name type="scientific">Echria macrotheca</name>
    <dbReference type="NCBI Taxonomy" id="438768"/>
    <lineage>
        <taxon>Eukaryota</taxon>
        <taxon>Fungi</taxon>
        <taxon>Dikarya</taxon>
        <taxon>Ascomycota</taxon>
        <taxon>Pezizomycotina</taxon>
        <taxon>Sordariomycetes</taxon>
        <taxon>Sordariomycetidae</taxon>
        <taxon>Sordariales</taxon>
        <taxon>Schizotheciaceae</taxon>
        <taxon>Echria</taxon>
    </lineage>
</organism>
<protein>
    <recommendedName>
        <fullName evidence="1">GRF-like zinc ribbon domain-containing protein</fullName>
    </recommendedName>
</protein>
<reference evidence="2" key="1">
    <citation type="submission" date="2023-06" db="EMBL/GenBank/DDBJ databases">
        <title>Genome-scale phylogeny and comparative genomics of the fungal order Sordariales.</title>
        <authorList>
            <consortium name="Lawrence Berkeley National Laboratory"/>
            <person name="Hensen N."/>
            <person name="Bonometti L."/>
            <person name="Westerberg I."/>
            <person name="Brannstrom I.O."/>
            <person name="Guillou S."/>
            <person name="Cros-Aarteil S."/>
            <person name="Calhoun S."/>
            <person name="Haridas S."/>
            <person name="Kuo A."/>
            <person name="Mondo S."/>
            <person name="Pangilinan J."/>
            <person name="Riley R."/>
            <person name="Labutti K."/>
            <person name="Andreopoulos B."/>
            <person name="Lipzen A."/>
            <person name="Chen C."/>
            <person name="Yanf M."/>
            <person name="Daum C."/>
            <person name="Ng V."/>
            <person name="Clum A."/>
            <person name="Steindorff A."/>
            <person name="Ohm R."/>
            <person name="Martin F."/>
            <person name="Silar P."/>
            <person name="Natvig D."/>
            <person name="Lalanne C."/>
            <person name="Gautier V."/>
            <person name="Ament-Velasquez S.L."/>
            <person name="Kruys A."/>
            <person name="Hutchinson M.I."/>
            <person name="Powell A.J."/>
            <person name="Barry K."/>
            <person name="Miller A.N."/>
            <person name="Grigoriev I.V."/>
            <person name="Debuchy R."/>
            <person name="Gladieux P."/>
            <person name="Thoren M.H."/>
            <person name="Johannesson H."/>
        </authorList>
    </citation>
    <scope>NUCLEOTIDE SEQUENCE</scope>
    <source>
        <strain evidence="2">PSN4</strain>
    </source>
</reference>
<feature type="domain" description="GRF-like zinc ribbon" evidence="1">
    <location>
        <begin position="10"/>
        <end position="54"/>
    </location>
</feature>
<keyword evidence="3" id="KW-1185">Reference proteome</keyword>
<dbReference type="Proteomes" id="UP001239445">
    <property type="component" value="Unassembled WGS sequence"/>
</dbReference>
<comment type="caution">
    <text evidence="2">The sequence shown here is derived from an EMBL/GenBank/DDBJ whole genome shotgun (WGS) entry which is preliminary data.</text>
</comment>
<gene>
    <name evidence="2" type="ORF">QBC47DRAFT_378384</name>
</gene>
<dbReference type="AlphaFoldDB" id="A0AAJ0BF15"/>
<evidence type="ECO:0000313" key="3">
    <source>
        <dbReference type="Proteomes" id="UP001239445"/>
    </source>
</evidence>
<sequence>MRLAPPPTDPSSCYRCGSTSITRHIVGPGNRKGNAGRPYYRCDICRKFLGFVDSKGNDPSHPSCECGAPSKMQVAGSERKVSRGVHFVCSSAKCDFYAPLVRAGGDQVRAVDEDFVDTFRRMGF</sequence>
<dbReference type="EMBL" id="MU839831">
    <property type="protein sequence ID" value="KAK1757085.1"/>
    <property type="molecule type" value="Genomic_DNA"/>
</dbReference>
<dbReference type="Pfam" id="PF23549">
    <property type="entry name" value="Zn_ribbon_GRF_2"/>
    <property type="match status" value="1"/>
</dbReference>
<evidence type="ECO:0000259" key="1">
    <source>
        <dbReference type="Pfam" id="PF23549"/>
    </source>
</evidence>
<name>A0AAJ0BF15_9PEZI</name>
<dbReference type="InterPro" id="IPR056444">
    <property type="entry name" value="Zn_ribbon_GRF_2"/>
</dbReference>